<dbReference type="KEGG" id="rtc:APU90_10185"/>
<protein>
    <recommendedName>
        <fullName evidence="3">Glutaminase</fullName>
    </recommendedName>
</protein>
<dbReference type="PATRIC" id="fig|145458.7.peg.1577"/>
<dbReference type="GeneID" id="93666980"/>
<accession>A0A0C5BSS4</accession>
<dbReference type="Proteomes" id="UP000052979">
    <property type="component" value="Unassembled WGS sequence"/>
</dbReference>
<dbReference type="KEGG" id="rtx:TI83_06905"/>
<evidence type="ECO:0000313" key="1">
    <source>
        <dbReference type="EMBL" id="KKM45298.1"/>
    </source>
</evidence>
<dbReference type="RefSeq" id="WP_042734116.1">
    <property type="nucleotide sequence ID" value="NZ_CP010848.1"/>
</dbReference>
<reference evidence="1 2" key="1">
    <citation type="submission" date="2015-04" db="EMBL/GenBank/DDBJ databases">
        <title>Draft genome sequence of Rathayibacter toxicus strain FH-142 (AKA 70134 or CS 32), a Western Australian isolate.</title>
        <authorList>
            <consortium name="Consortium for Microbial Forensics and Genomics (microFORGE)"/>
            <person name="Knight B.M."/>
            <person name="Roberts D.P."/>
            <person name="Lin D."/>
            <person name="Hari K."/>
            <person name="Fletcher J."/>
            <person name="Melcher U."/>
            <person name="Blagden T."/>
            <person name="Luster D.G."/>
            <person name="Sechler A.J."/>
            <person name="Schneider W.L."/>
            <person name="Winegar R.A."/>
        </authorList>
    </citation>
    <scope>NUCLEOTIDE SEQUENCE [LARGE SCALE GENOMIC DNA]</scope>
    <source>
        <strain evidence="1 2">FH142</strain>
    </source>
</reference>
<keyword evidence="2" id="KW-1185">Reference proteome</keyword>
<dbReference type="EMBL" id="LBFI01000044">
    <property type="protein sequence ID" value="KKM45298.1"/>
    <property type="molecule type" value="Genomic_DNA"/>
</dbReference>
<proteinExistence type="predicted"/>
<organism evidence="1 2">
    <name type="scientific">Rathayibacter toxicus</name>
    <dbReference type="NCBI Taxonomy" id="145458"/>
    <lineage>
        <taxon>Bacteria</taxon>
        <taxon>Bacillati</taxon>
        <taxon>Actinomycetota</taxon>
        <taxon>Actinomycetes</taxon>
        <taxon>Micrococcales</taxon>
        <taxon>Microbacteriaceae</taxon>
        <taxon>Rathayibacter</taxon>
    </lineage>
</organism>
<evidence type="ECO:0000313" key="2">
    <source>
        <dbReference type="Proteomes" id="UP000052979"/>
    </source>
</evidence>
<name>A0A0C5BSS4_9MICO</name>
<dbReference type="AlphaFoldDB" id="A0A0C5BSS4"/>
<comment type="caution">
    <text evidence="1">The sequence shown here is derived from an EMBL/GenBank/DDBJ whole genome shotgun (WGS) entry which is preliminary data.</text>
</comment>
<sequence>MTSLPEREQAAAGLAEVLTGVIAQLQRRGIDNQAVADLHTPRPLLGFHRKPVMIPVTRAWRLGAVLLGHDGALFATGSVTRAVAPLHANNQSASQEARREIRRAAFDGPFHEGEIVNYRCRRLAIDAAGLAEPGEPLAVRGSEVLLRWAPGLGDQGLMPVARYLADRLDLLETP</sequence>
<dbReference type="eggNOG" id="ENOG50346IN">
    <property type="taxonomic scope" value="Bacteria"/>
</dbReference>
<evidence type="ECO:0008006" key="3">
    <source>
        <dbReference type="Google" id="ProtNLM"/>
    </source>
</evidence>
<gene>
    <name evidence="1" type="ORF">VT73_06570</name>
</gene>